<comment type="pathway">
    <text evidence="2">Amino-acid biosynthesis; L-serine biosynthesis; L-serine from 3-phospho-D-glycerate: step 3/3.</text>
</comment>
<dbReference type="SUPFAM" id="SSF56784">
    <property type="entry name" value="HAD-like"/>
    <property type="match status" value="1"/>
</dbReference>
<evidence type="ECO:0000256" key="8">
    <source>
        <dbReference type="ARBA" id="ARBA00022842"/>
    </source>
</evidence>
<evidence type="ECO:0000256" key="11">
    <source>
        <dbReference type="ARBA" id="ARBA00048523"/>
    </source>
</evidence>
<comment type="catalytic activity">
    <reaction evidence="11">
        <text>O-phospho-D-serine + H2O = D-serine + phosphate</text>
        <dbReference type="Rhea" id="RHEA:24873"/>
        <dbReference type="ChEBI" id="CHEBI:15377"/>
        <dbReference type="ChEBI" id="CHEBI:35247"/>
        <dbReference type="ChEBI" id="CHEBI:43474"/>
        <dbReference type="ChEBI" id="CHEBI:58680"/>
        <dbReference type="EC" id="3.1.3.3"/>
    </reaction>
</comment>
<evidence type="ECO:0000256" key="4">
    <source>
        <dbReference type="ARBA" id="ARBA00012640"/>
    </source>
</evidence>
<dbReference type="CDD" id="cd02612">
    <property type="entry name" value="HAD_PGPPase"/>
    <property type="match status" value="1"/>
</dbReference>
<dbReference type="GO" id="GO:0000287">
    <property type="term" value="F:magnesium ion binding"/>
    <property type="evidence" value="ECO:0007669"/>
    <property type="project" value="TreeGrafter"/>
</dbReference>
<dbReference type="PANTHER" id="PTHR43344">
    <property type="entry name" value="PHOSPHOSERINE PHOSPHATASE"/>
    <property type="match status" value="1"/>
</dbReference>
<accession>B6G2A1</accession>
<keyword evidence="5" id="KW-0028">Amino-acid biosynthesis</keyword>
<dbReference type="InterPro" id="IPR036412">
    <property type="entry name" value="HAD-like_sf"/>
</dbReference>
<comment type="cofactor">
    <cofactor evidence="1">
        <name>Mg(2+)</name>
        <dbReference type="ChEBI" id="CHEBI:18420"/>
    </cofactor>
</comment>
<dbReference type="GO" id="GO:0005737">
    <property type="term" value="C:cytoplasm"/>
    <property type="evidence" value="ECO:0007669"/>
    <property type="project" value="TreeGrafter"/>
</dbReference>
<dbReference type="eggNOG" id="COG0560">
    <property type="taxonomic scope" value="Bacteria"/>
</dbReference>
<dbReference type="PANTHER" id="PTHR43344:SF2">
    <property type="entry name" value="PHOSPHOSERINE PHOSPHATASE"/>
    <property type="match status" value="1"/>
</dbReference>
<comment type="caution">
    <text evidence="12">The sequence shown here is derived from an EMBL/GenBank/DDBJ whole genome shotgun (WGS) entry which is preliminary data.</text>
</comment>
<dbReference type="NCBIfam" id="TIGR01490">
    <property type="entry name" value="HAD-SF-IB-hyp1"/>
    <property type="match status" value="1"/>
</dbReference>
<evidence type="ECO:0000256" key="1">
    <source>
        <dbReference type="ARBA" id="ARBA00001946"/>
    </source>
</evidence>
<evidence type="ECO:0000256" key="6">
    <source>
        <dbReference type="ARBA" id="ARBA00022723"/>
    </source>
</evidence>
<dbReference type="Pfam" id="PF12710">
    <property type="entry name" value="HAD"/>
    <property type="match status" value="1"/>
</dbReference>
<keyword evidence="8" id="KW-0460">Magnesium</keyword>
<keyword evidence="7 12" id="KW-0378">Hydrolase</keyword>
<dbReference type="Gene3D" id="3.40.50.1000">
    <property type="entry name" value="HAD superfamily/HAD-like"/>
    <property type="match status" value="1"/>
</dbReference>
<dbReference type="GO" id="GO:0006564">
    <property type="term" value="P:L-serine biosynthetic process"/>
    <property type="evidence" value="ECO:0007669"/>
    <property type="project" value="UniProtKB-KW"/>
</dbReference>
<sequence length="249" mass="29020">MLMKKRAAFFDIDGTLYRDSLMVEHFKKLIKYEIIDEKTWIDHARGTFLNWDKRQGNYDDYLLEVCNLYVDSLTGVDWRSIDFAADQVIKTKADRVYKYTRSQIERHLKNGDIVIFISGSPDFLVKKMAEKYNVTDYLGSKYIMEDGKFSGKLVPMWDSESKNKAINELIEKYDIDLDESFAYGDTNGDINMLRKVGHPVAINPTNELLSKLREDPVLKKKADIIVERKDILYKLKPDVQVLSYDDLSD</sequence>
<dbReference type="NCBIfam" id="TIGR01488">
    <property type="entry name" value="HAD-SF-IB"/>
    <property type="match status" value="1"/>
</dbReference>
<dbReference type="InterPro" id="IPR006385">
    <property type="entry name" value="HAD_hydro_SerB1"/>
</dbReference>
<proteinExistence type="inferred from homology"/>
<dbReference type="HOGENOM" id="CLU_052657_1_2_9"/>
<keyword evidence="6" id="KW-0479">Metal-binding</keyword>
<evidence type="ECO:0000256" key="10">
    <source>
        <dbReference type="ARBA" id="ARBA00048138"/>
    </source>
</evidence>
<evidence type="ECO:0000256" key="2">
    <source>
        <dbReference type="ARBA" id="ARBA00005135"/>
    </source>
</evidence>
<protein>
    <recommendedName>
        <fullName evidence="4">phosphoserine phosphatase</fullName>
        <ecNumber evidence="4">3.1.3.3</ecNumber>
    </recommendedName>
</protein>
<dbReference type="InterPro" id="IPR050582">
    <property type="entry name" value="HAD-like_SerB"/>
</dbReference>
<keyword evidence="9" id="KW-0718">Serine biosynthesis</keyword>
<dbReference type="Gene3D" id="1.20.1440.100">
    <property type="entry name" value="SG protein - dephosphorylation function"/>
    <property type="match status" value="1"/>
</dbReference>
<reference evidence="12 13" key="1">
    <citation type="submission" date="2008-09" db="EMBL/GenBank/DDBJ databases">
        <authorList>
            <person name="Fulton L."/>
            <person name="Clifton S."/>
            <person name="Fulton B."/>
            <person name="Xu J."/>
            <person name="Minx P."/>
            <person name="Pepin K.H."/>
            <person name="Johnson M."/>
            <person name="Thiruvilangam P."/>
            <person name="Bhonagiri V."/>
            <person name="Nash W.E."/>
            <person name="Mardis E.R."/>
            <person name="Wilson R.K."/>
        </authorList>
    </citation>
    <scope>NUCLEOTIDE SEQUENCE [LARGE SCALE GENOMIC DNA]</scope>
    <source>
        <strain evidence="12 13">DSM 13275</strain>
    </source>
</reference>
<organism evidence="12 13">
    <name type="scientific">Peptacetobacter hiranonis (strain DSM 13275 / JCM 10541 / KCTC 15199 / TO-931)</name>
    <name type="common">Clostridium hiranonis</name>
    <dbReference type="NCBI Taxonomy" id="500633"/>
    <lineage>
        <taxon>Bacteria</taxon>
        <taxon>Bacillati</taxon>
        <taxon>Bacillota</taxon>
        <taxon>Clostridia</taxon>
        <taxon>Peptostreptococcales</taxon>
        <taxon>Peptostreptococcaceae</taxon>
        <taxon>Peptacetobacter</taxon>
    </lineage>
</organism>
<dbReference type="InterPro" id="IPR023214">
    <property type="entry name" value="HAD_sf"/>
</dbReference>
<dbReference type="Proteomes" id="UP000003178">
    <property type="component" value="Unassembled WGS sequence"/>
</dbReference>
<evidence type="ECO:0000256" key="7">
    <source>
        <dbReference type="ARBA" id="ARBA00022801"/>
    </source>
</evidence>
<comment type="catalytic activity">
    <reaction evidence="10">
        <text>O-phospho-L-serine + H2O = L-serine + phosphate</text>
        <dbReference type="Rhea" id="RHEA:21208"/>
        <dbReference type="ChEBI" id="CHEBI:15377"/>
        <dbReference type="ChEBI" id="CHEBI:33384"/>
        <dbReference type="ChEBI" id="CHEBI:43474"/>
        <dbReference type="ChEBI" id="CHEBI:57524"/>
        <dbReference type="EC" id="3.1.3.3"/>
    </reaction>
</comment>
<name>B6G2A1_PEPHT</name>
<keyword evidence="13" id="KW-1185">Reference proteome</keyword>
<dbReference type="EMBL" id="ABWP01000090">
    <property type="protein sequence ID" value="EEA84093.1"/>
    <property type="molecule type" value="Genomic_DNA"/>
</dbReference>
<evidence type="ECO:0000256" key="9">
    <source>
        <dbReference type="ARBA" id="ARBA00023299"/>
    </source>
</evidence>
<evidence type="ECO:0000256" key="3">
    <source>
        <dbReference type="ARBA" id="ARBA00009184"/>
    </source>
</evidence>
<dbReference type="EC" id="3.1.3.3" evidence="4"/>
<evidence type="ECO:0000313" key="13">
    <source>
        <dbReference type="Proteomes" id="UP000003178"/>
    </source>
</evidence>
<dbReference type="STRING" id="500633.CLOHIR_02263"/>
<dbReference type="GO" id="GO:0036424">
    <property type="term" value="F:L-phosphoserine phosphatase activity"/>
    <property type="evidence" value="ECO:0007669"/>
    <property type="project" value="TreeGrafter"/>
</dbReference>
<comment type="similarity">
    <text evidence="3">Belongs to the HAD-like hydrolase superfamily. SerB family.</text>
</comment>
<evidence type="ECO:0000313" key="12">
    <source>
        <dbReference type="EMBL" id="EEA84093.1"/>
    </source>
</evidence>
<gene>
    <name evidence="12" type="ORF">CLOHIR_02263</name>
</gene>
<reference evidence="12 13" key="2">
    <citation type="submission" date="2008-10" db="EMBL/GenBank/DDBJ databases">
        <title>Draft genome sequence of Clostridium hiranonis (DSM 13275).</title>
        <authorList>
            <person name="Sudarsanam P."/>
            <person name="Ley R."/>
            <person name="Guruge J."/>
            <person name="Turnbaugh P.J."/>
            <person name="Mahowald M."/>
            <person name="Liep D."/>
            <person name="Gordon J."/>
        </authorList>
    </citation>
    <scope>NUCLEOTIDE SEQUENCE [LARGE SCALE GENOMIC DNA]</scope>
    <source>
        <strain evidence="12 13">DSM 13275</strain>
    </source>
</reference>
<evidence type="ECO:0000256" key="5">
    <source>
        <dbReference type="ARBA" id="ARBA00022605"/>
    </source>
</evidence>
<dbReference type="AlphaFoldDB" id="B6G2A1"/>